<evidence type="ECO:0000313" key="1">
    <source>
        <dbReference type="Proteomes" id="UP000887579"/>
    </source>
</evidence>
<dbReference type="Proteomes" id="UP000887579">
    <property type="component" value="Unplaced"/>
</dbReference>
<evidence type="ECO:0000313" key="2">
    <source>
        <dbReference type="WBParaSite" id="ES5_v2.g22208.t1"/>
    </source>
</evidence>
<organism evidence="1 2">
    <name type="scientific">Panagrolaimus sp. ES5</name>
    <dbReference type="NCBI Taxonomy" id="591445"/>
    <lineage>
        <taxon>Eukaryota</taxon>
        <taxon>Metazoa</taxon>
        <taxon>Ecdysozoa</taxon>
        <taxon>Nematoda</taxon>
        <taxon>Chromadorea</taxon>
        <taxon>Rhabditida</taxon>
        <taxon>Tylenchina</taxon>
        <taxon>Panagrolaimomorpha</taxon>
        <taxon>Panagrolaimoidea</taxon>
        <taxon>Panagrolaimidae</taxon>
        <taxon>Panagrolaimus</taxon>
    </lineage>
</organism>
<sequence length="294" mass="32426">MASRLRKTKEESEKEVESEKEIVQLSRRSKRTKNCNIPIKTTAATIPATTTAISIQAATATTPTETTAAETLPQATAAATPTTTTAISIQTTASATPIQTKVAETSPQAIAAAIPTTTPASSNASPSLQHSKLYQSLTDKKYHDVILVASGGSEITTHRCILAKYSSHFANIFEQTKELPIKISINDFDLKTIQAAVDFMFGKPDAINKKQFSLFKFAAEYNIPDLLKECCAFVVQRTCYLLSSGIWSYIKIAYQYNLEELKQKLLKIMIKKRKEIASKWDELPKKVIIDVLNC</sequence>
<dbReference type="WBParaSite" id="ES5_v2.g22208.t1">
    <property type="protein sequence ID" value="ES5_v2.g22208.t1"/>
    <property type="gene ID" value="ES5_v2.g22208"/>
</dbReference>
<proteinExistence type="predicted"/>
<name>A0AC34FXJ3_9BILA</name>
<accession>A0AC34FXJ3</accession>
<reference evidence="2" key="1">
    <citation type="submission" date="2022-11" db="UniProtKB">
        <authorList>
            <consortium name="WormBaseParasite"/>
        </authorList>
    </citation>
    <scope>IDENTIFICATION</scope>
</reference>
<protein>
    <submittedName>
        <fullName evidence="2">BTB domain-containing protein</fullName>
    </submittedName>
</protein>